<dbReference type="GO" id="GO:0004519">
    <property type="term" value="F:endonuclease activity"/>
    <property type="evidence" value="ECO:0007669"/>
    <property type="project" value="UniProtKB-KW"/>
</dbReference>
<keyword evidence="3" id="KW-0540">Nuclease</keyword>
<proteinExistence type="inferred from homology"/>
<dbReference type="Proteomes" id="UP000198263">
    <property type="component" value="Unassembled WGS sequence"/>
</dbReference>
<comment type="caution">
    <text evidence="8">The sequence shown here is derived from an EMBL/GenBank/DDBJ whole genome shotgun (WGS) entry which is preliminary data.</text>
</comment>
<dbReference type="SUPFAM" id="SSF54786">
    <property type="entry name" value="YcfA/nrd intein domain"/>
    <property type="match status" value="1"/>
</dbReference>
<accession>A0A658QSL1</accession>
<evidence type="ECO:0000256" key="5">
    <source>
        <dbReference type="ARBA" id="ARBA00022801"/>
    </source>
</evidence>
<dbReference type="EMBL" id="FCNV02000001">
    <property type="protein sequence ID" value="SAL16622.1"/>
    <property type="molecule type" value="Genomic_DNA"/>
</dbReference>
<keyword evidence="2" id="KW-1277">Toxin-antitoxin system</keyword>
<keyword evidence="7" id="KW-0346">Stress response</keyword>
<evidence type="ECO:0000256" key="3">
    <source>
        <dbReference type="ARBA" id="ARBA00022722"/>
    </source>
</evidence>
<protein>
    <submittedName>
        <fullName evidence="8">YcfA-like protein</fullName>
    </submittedName>
</protein>
<dbReference type="Pfam" id="PF07927">
    <property type="entry name" value="HicA_toxin"/>
    <property type="match status" value="1"/>
</dbReference>
<keyword evidence="9" id="KW-1185">Reference proteome</keyword>
<reference evidence="8 9" key="1">
    <citation type="submission" date="2016-01" db="EMBL/GenBank/DDBJ databases">
        <authorList>
            <person name="Peeters C."/>
        </authorList>
    </citation>
    <scope>NUCLEOTIDE SEQUENCE [LARGE SCALE GENOMIC DNA]</scope>
    <source>
        <strain evidence="8">LMG 29315</strain>
    </source>
</reference>
<evidence type="ECO:0000256" key="7">
    <source>
        <dbReference type="ARBA" id="ARBA00023016"/>
    </source>
</evidence>
<gene>
    <name evidence="8" type="ORF">AWB72_00983</name>
</gene>
<evidence type="ECO:0000313" key="8">
    <source>
        <dbReference type="EMBL" id="SAL16622.1"/>
    </source>
</evidence>
<comment type="similarity">
    <text evidence="1">Belongs to the HicA mRNA interferase family.</text>
</comment>
<organism evidence="8 9">
    <name type="scientific">Caballeronia concitans</name>
    <dbReference type="NCBI Taxonomy" id="1777133"/>
    <lineage>
        <taxon>Bacteria</taxon>
        <taxon>Pseudomonadati</taxon>
        <taxon>Pseudomonadota</taxon>
        <taxon>Betaproteobacteria</taxon>
        <taxon>Burkholderiales</taxon>
        <taxon>Burkholderiaceae</taxon>
        <taxon>Caballeronia</taxon>
    </lineage>
</organism>
<evidence type="ECO:0000256" key="6">
    <source>
        <dbReference type="ARBA" id="ARBA00022884"/>
    </source>
</evidence>
<dbReference type="RefSeq" id="WP_040051891.1">
    <property type="nucleotide sequence ID" value="NZ_FCNV02000001.1"/>
</dbReference>
<keyword evidence="5" id="KW-0378">Hydrolase</keyword>
<evidence type="ECO:0000256" key="1">
    <source>
        <dbReference type="ARBA" id="ARBA00006620"/>
    </source>
</evidence>
<dbReference type="OrthoDB" id="9811409at2"/>
<evidence type="ECO:0000313" key="9">
    <source>
        <dbReference type="Proteomes" id="UP000198263"/>
    </source>
</evidence>
<dbReference type="GO" id="GO:0016787">
    <property type="term" value="F:hydrolase activity"/>
    <property type="evidence" value="ECO:0007669"/>
    <property type="project" value="UniProtKB-KW"/>
</dbReference>
<name>A0A658QSL1_9BURK</name>
<evidence type="ECO:0000256" key="2">
    <source>
        <dbReference type="ARBA" id="ARBA00022649"/>
    </source>
</evidence>
<dbReference type="InterPro" id="IPR012933">
    <property type="entry name" value="HicA_mRNA_interferase"/>
</dbReference>
<dbReference type="GO" id="GO:0003729">
    <property type="term" value="F:mRNA binding"/>
    <property type="evidence" value="ECO:0007669"/>
    <property type="project" value="InterPro"/>
</dbReference>
<dbReference type="Gene3D" id="3.30.920.30">
    <property type="entry name" value="Hypothetical protein"/>
    <property type="match status" value="1"/>
</dbReference>
<keyword evidence="6" id="KW-0694">RNA-binding</keyword>
<dbReference type="AlphaFoldDB" id="A0A658QSL1"/>
<sequence length="66" mass="7430">MDSSRLIRMLLDDGWQLVRIRGSHHHFKHATTNARVTVVHPKKDLAIGTVRAVLKAAGLLNRLYSS</sequence>
<evidence type="ECO:0000256" key="4">
    <source>
        <dbReference type="ARBA" id="ARBA00022759"/>
    </source>
</evidence>
<dbReference type="InterPro" id="IPR038570">
    <property type="entry name" value="HicA_sf"/>
</dbReference>
<keyword evidence="4" id="KW-0255">Endonuclease</keyword>